<feature type="domain" description="Glyoxalase-like" evidence="1">
    <location>
        <begin position="8"/>
        <end position="120"/>
    </location>
</feature>
<reference evidence="3 4" key="1">
    <citation type="submission" date="2023-05" db="EMBL/GenBank/DDBJ databases">
        <title>Streptantibioticus silvisoli sp. nov., acidotolerant actinomycetes 1 from pine litter.</title>
        <authorList>
            <person name="Swiecimska M."/>
            <person name="Golinska P."/>
            <person name="Sangal V."/>
            <person name="Wachnowicz B."/>
            <person name="Goodfellow M."/>
        </authorList>
    </citation>
    <scope>NUCLEOTIDE SEQUENCE</scope>
    <source>
        <strain evidence="3">SL13</strain>
        <strain evidence="2 4">SL54</strain>
    </source>
</reference>
<evidence type="ECO:0000313" key="4">
    <source>
        <dbReference type="Proteomes" id="UP001156398"/>
    </source>
</evidence>
<name>A0AA90H2R6_9ACTN</name>
<proteinExistence type="predicted"/>
<evidence type="ECO:0000259" key="1">
    <source>
        <dbReference type="Pfam" id="PF18029"/>
    </source>
</evidence>
<organism evidence="3">
    <name type="scientific">Streptantibioticus silvisoli</name>
    <dbReference type="NCBI Taxonomy" id="2705255"/>
    <lineage>
        <taxon>Bacteria</taxon>
        <taxon>Bacillati</taxon>
        <taxon>Actinomycetota</taxon>
        <taxon>Actinomycetes</taxon>
        <taxon>Kitasatosporales</taxon>
        <taxon>Streptomycetaceae</taxon>
        <taxon>Streptantibioticus</taxon>
    </lineage>
</organism>
<dbReference type="Gene3D" id="3.10.180.10">
    <property type="entry name" value="2,3-Dihydroxybiphenyl 1,2-Dioxygenase, domain 1"/>
    <property type="match status" value="1"/>
</dbReference>
<dbReference type="InterPro" id="IPR041581">
    <property type="entry name" value="Glyoxalase_6"/>
</dbReference>
<dbReference type="RefSeq" id="WP_271318416.1">
    <property type="nucleotide sequence ID" value="NZ_JAAGKO020000003.1"/>
</dbReference>
<dbReference type="InterPro" id="IPR029068">
    <property type="entry name" value="Glyas_Bleomycin-R_OHBP_Dase"/>
</dbReference>
<dbReference type="EMBL" id="JABXJJ020000031">
    <property type="protein sequence ID" value="MDI5972339.1"/>
    <property type="molecule type" value="Genomic_DNA"/>
</dbReference>
<dbReference type="Proteomes" id="UP001156398">
    <property type="component" value="Unassembled WGS sequence"/>
</dbReference>
<dbReference type="SUPFAM" id="SSF54593">
    <property type="entry name" value="Glyoxalase/Bleomycin resistance protein/Dihydroxybiphenyl dioxygenase"/>
    <property type="match status" value="1"/>
</dbReference>
<evidence type="ECO:0000313" key="3">
    <source>
        <dbReference type="EMBL" id="MDI5972339.1"/>
    </source>
</evidence>
<protein>
    <submittedName>
        <fullName evidence="3">VOC family protein</fullName>
    </submittedName>
</protein>
<keyword evidence="4" id="KW-1185">Reference proteome</keyword>
<dbReference type="Pfam" id="PF18029">
    <property type="entry name" value="Glyoxalase_6"/>
    <property type="match status" value="1"/>
</dbReference>
<accession>A0AA90H2R6</accession>
<sequence>MACRISELIIDTADPERLAAFWSEVLDYVELSRESDGSIEIGPAGVGFGGPQPTLIFSLNSDPRPGKLRLHIDVNATDRDQAAELQRLLDLGARPADIGQSGTENWHVLIDPEGNEFCLLNARLQPL</sequence>
<evidence type="ECO:0000313" key="2">
    <source>
        <dbReference type="EMBL" id="MDI5961723.1"/>
    </source>
</evidence>
<gene>
    <name evidence="2" type="ORF">POF43_003130</name>
    <name evidence="3" type="ORF">POF50_023875</name>
</gene>
<dbReference type="AlphaFoldDB" id="A0AA90H2R6"/>
<dbReference type="EMBL" id="JAAGKO020000003">
    <property type="protein sequence ID" value="MDI5961723.1"/>
    <property type="molecule type" value="Genomic_DNA"/>
</dbReference>
<dbReference type="PANTHER" id="PTHR35908:SF1">
    <property type="entry name" value="CONSERVED PROTEIN"/>
    <property type="match status" value="1"/>
</dbReference>
<comment type="caution">
    <text evidence="3">The sequence shown here is derived from an EMBL/GenBank/DDBJ whole genome shotgun (WGS) entry which is preliminary data.</text>
</comment>
<dbReference type="CDD" id="cd06587">
    <property type="entry name" value="VOC"/>
    <property type="match status" value="1"/>
</dbReference>
<dbReference type="PANTHER" id="PTHR35908">
    <property type="entry name" value="HYPOTHETICAL FUSION PROTEIN"/>
    <property type="match status" value="1"/>
</dbReference>